<dbReference type="InterPro" id="IPR002078">
    <property type="entry name" value="Sigma_54_int"/>
</dbReference>
<dbReference type="FunFam" id="3.40.50.300:FF:000006">
    <property type="entry name" value="DNA-binding transcriptional regulator NtrC"/>
    <property type="match status" value="1"/>
</dbReference>
<dbReference type="InterPro" id="IPR003593">
    <property type="entry name" value="AAA+_ATPase"/>
</dbReference>
<dbReference type="AlphaFoldDB" id="A0A1Q8QXE7"/>
<dbReference type="GO" id="GO:0005524">
    <property type="term" value="F:ATP binding"/>
    <property type="evidence" value="ECO:0007669"/>
    <property type="project" value="UniProtKB-KW"/>
</dbReference>
<dbReference type="Proteomes" id="UP000186102">
    <property type="component" value="Unassembled WGS sequence"/>
</dbReference>
<dbReference type="SMART" id="SM00382">
    <property type="entry name" value="AAA"/>
    <property type="match status" value="1"/>
</dbReference>
<keyword evidence="1" id="KW-0547">Nucleotide-binding</keyword>
<keyword evidence="2" id="KW-0067">ATP-binding</keyword>
<evidence type="ECO:0000256" key="1">
    <source>
        <dbReference type="ARBA" id="ARBA00022741"/>
    </source>
</evidence>
<evidence type="ECO:0000259" key="3">
    <source>
        <dbReference type="PROSITE" id="PS50045"/>
    </source>
</evidence>
<dbReference type="InterPro" id="IPR058031">
    <property type="entry name" value="AAA_lid_NorR"/>
</dbReference>
<dbReference type="Gene3D" id="1.10.10.60">
    <property type="entry name" value="Homeodomain-like"/>
    <property type="match status" value="1"/>
</dbReference>
<sequence length="449" mass="51034">MGQEKGLGILQDYVYLLENLIEKSQSQQKEILLEQQASYMAELFPTGLVLLDEKDQVTHMNEAAKKYGLVQFDQKKKTSTLVLGKFNNLIKRKDFYFDKERLGSCVHMLPATMSLRSTENYEQDRSPLPKLIGTSPTLQKAIDIAKQAARSDSTILIRGESGTGKEMFARMIHDTSPRSSGPFIAINCAAIPEGLLESELFGYEEGSFTGAKKGGKTGKIELANQGTLFLDEIGDMPLSLQAKLLRVIQEKRIDRIGGSKSIAVNIRLVAATHRNLEEMIAQAKFREDLYFRLNVIPIHIPPLRERLGDIELLLNFYLRKYCTLLQKSYKKFSYTALEKLRGYAWSGNIRELENMVEYLVNIHDEDLITIEDLPIHSSIRLVQPQAFSQHQPEVSNSRVVTQGKVNKENIITLLNQWGWDTEGKRQAAMKLGISIATLYRWLKKYKIES</sequence>
<dbReference type="Gene3D" id="1.10.8.60">
    <property type="match status" value="1"/>
</dbReference>
<proteinExistence type="predicted"/>
<dbReference type="InterPro" id="IPR027417">
    <property type="entry name" value="P-loop_NTPase"/>
</dbReference>
<evidence type="ECO:0000313" key="4">
    <source>
        <dbReference type="EMBL" id="OLN32008.1"/>
    </source>
</evidence>
<dbReference type="PANTHER" id="PTHR32071">
    <property type="entry name" value="TRANSCRIPTIONAL REGULATORY PROTEIN"/>
    <property type="match status" value="1"/>
</dbReference>
<dbReference type="PROSITE" id="PS50045">
    <property type="entry name" value="SIGMA54_INTERACT_4"/>
    <property type="match status" value="1"/>
</dbReference>
<accession>A0A1Q8QXE7</accession>
<dbReference type="STRING" id="1888891.DSOL_2101"/>
<evidence type="ECO:0000256" key="2">
    <source>
        <dbReference type="ARBA" id="ARBA00022840"/>
    </source>
</evidence>
<dbReference type="PANTHER" id="PTHR32071:SF57">
    <property type="entry name" value="C4-DICARBOXYLATE TRANSPORT TRANSCRIPTIONAL REGULATORY PROTEIN DCTD"/>
    <property type="match status" value="1"/>
</dbReference>
<organism evidence="4 5">
    <name type="scientific">Desulfosporosinus metallidurans</name>
    <dbReference type="NCBI Taxonomy" id="1888891"/>
    <lineage>
        <taxon>Bacteria</taxon>
        <taxon>Bacillati</taxon>
        <taxon>Bacillota</taxon>
        <taxon>Clostridia</taxon>
        <taxon>Eubacteriales</taxon>
        <taxon>Desulfitobacteriaceae</taxon>
        <taxon>Desulfosporosinus</taxon>
    </lineage>
</organism>
<dbReference type="SUPFAM" id="SSF46689">
    <property type="entry name" value="Homeodomain-like"/>
    <property type="match status" value="1"/>
</dbReference>
<dbReference type="PROSITE" id="PS00675">
    <property type="entry name" value="SIGMA54_INTERACT_1"/>
    <property type="match status" value="1"/>
</dbReference>
<keyword evidence="4" id="KW-0966">Cell projection</keyword>
<dbReference type="InterPro" id="IPR009057">
    <property type="entry name" value="Homeodomain-like_sf"/>
</dbReference>
<dbReference type="Pfam" id="PF25601">
    <property type="entry name" value="AAA_lid_14"/>
    <property type="match status" value="1"/>
</dbReference>
<keyword evidence="4" id="KW-0282">Flagellum</keyword>
<dbReference type="SUPFAM" id="SSF52540">
    <property type="entry name" value="P-loop containing nucleoside triphosphate hydrolases"/>
    <property type="match status" value="1"/>
</dbReference>
<dbReference type="GO" id="GO:0006355">
    <property type="term" value="P:regulation of DNA-templated transcription"/>
    <property type="evidence" value="ECO:0007669"/>
    <property type="project" value="InterPro"/>
</dbReference>
<dbReference type="CDD" id="cd00009">
    <property type="entry name" value="AAA"/>
    <property type="match status" value="1"/>
</dbReference>
<dbReference type="EMBL" id="MLBF01000012">
    <property type="protein sequence ID" value="OLN32008.1"/>
    <property type="molecule type" value="Genomic_DNA"/>
</dbReference>
<name>A0A1Q8QXE7_9FIRM</name>
<keyword evidence="5" id="KW-1185">Reference proteome</keyword>
<dbReference type="Pfam" id="PF00158">
    <property type="entry name" value="Sigma54_activat"/>
    <property type="match status" value="1"/>
</dbReference>
<reference evidence="4 5" key="1">
    <citation type="submission" date="2016-09" db="EMBL/GenBank/DDBJ databases">
        <title>Complete genome of Desulfosporosinus sp. OL.</title>
        <authorList>
            <person name="Mardanov A."/>
            <person name="Beletsky A."/>
            <person name="Panova A."/>
            <person name="Karnachuk O."/>
            <person name="Ravin N."/>
        </authorList>
    </citation>
    <scope>NUCLEOTIDE SEQUENCE [LARGE SCALE GENOMIC DNA]</scope>
    <source>
        <strain evidence="4 5">OL</strain>
    </source>
</reference>
<keyword evidence="4" id="KW-0969">Cilium</keyword>
<protein>
    <submittedName>
        <fullName evidence="4">Flagellar regulatory protein FleQ</fullName>
    </submittedName>
</protein>
<dbReference type="Gene3D" id="3.40.50.300">
    <property type="entry name" value="P-loop containing nucleotide triphosphate hydrolases"/>
    <property type="match status" value="1"/>
</dbReference>
<evidence type="ECO:0000313" key="5">
    <source>
        <dbReference type="Proteomes" id="UP000186102"/>
    </source>
</evidence>
<gene>
    <name evidence="4" type="ORF">DSOL_2101</name>
</gene>
<feature type="domain" description="Sigma-54 factor interaction" evidence="3">
    <location>
        <begin position="131"/>
        <end position="361"/>
    </location>
</feature>
<dbReference type="InterPro" id="IPR025662">
    <property type="entry name" value="Sigma_54_int_dom_ATP-bd_1"/>
</dbReference>
<comment type="caution">
    <text evidence="4">The sequence shown here is derived from an EMBL/GenBank/DDBJ whole genome shotgun (WGS) entry which is preliminary data.</text>
</comment>